<keyword evidence="2" id="KW-0378">Hydrolase</keyword>
<dbReference type="PANTHER" id="PTHR10060">
    <property type="entry name" value="TATD FAMILY DEOXYRIBONUCLEASE"/>
    <property type="match status" value="1"/>
</dbReference>
<dbReference type="Gene3D" id="3.20.20.140">
    <property type="entry name" value="Metal-dependent hydrolases"/>
    <property type="match status" value="1"/>
</dbReference>
<evidence type="ECO:0000313" key="4">
    <source>
        <dbReference type="EMBL" id="MPC14551.1"/>
    </source>
</evidence>
<proteinExistence type="inferred from homology"/>
<dbReference type="Proteomes" id="UP000324222">
    <property type="component" value="Unassembled WGS sequence"/>
</dbReference>
<dbReference type="GO" id="GO:0008296">
    <property type="term" value="F:3'-5'-DNA exonuclease activity"/>
    <property type="evidence" value="ECO:0007669"/>
    <property type="project" value="TreeGrafter"/>
</dbReference>
<dbReference type="InterPro" id="IPR032466">
    <property type="entry name" value="Metal_Hydrolase"/>
</dbReference>
<reference evidence="4 5" key="1">
    <citation type="submission" date="2019-05" db="EMBL/GenBank/DDBJ databases">
        <title>Another draft genome of Portunus trituberculatus and its Hox gene families provides insights of decapod evolution.</title>
        <authorList>
            <person name="Jeong J.-H."/>
            <person name="Song I."/>
            <person name="Kim S."/>
            <person name="Choi T."/>
            <person name="Kim D."/>
            <person name="Ryu S."/>
            <person name="Kim W."/>
        </authorList>
    </citation>
    <scope>NUCLEOTIDE SEQUENCE [LARGE SCALE GENOMIC DNA]</scope>
    <source>
        <tissue evidence="4">Muscle</tissue>
    </source>
</reference>
<keyword evidence="3" id="KW-0812">Transmembrane</keyword>
<organism evidence="4 5">
    <name type="scientific">Portunus trituberculatus</name>
    <name type="common">Swimming crab</name>
    <name type="synonym">Neptunus trituberculatus</name>
    <dbReference type="NCBI Taxonomy" id="210409"/>
    <lineage>
        <taxon>Eukaryota</taxon>
        <taxon>Metazoa</taxon>
        <taxon>Ecdysozoa</taxon>
        <taxon>Arthropoda</taxon>
        <taxon>Crustacea</taxon>
        <taxon>Multicrustacea</taxon>
        <taxon>Malacostraca</taxon>
        <taxon>Eumalacostraca</taxon>
        <taxon>Eucarida</taxon>
        <taxon>Decapoda</taxon>
        <taxon>Pleocyemata</taxon>
        <taxon>Brachyura</taxon>
        <taxon>Eubrachyura</taxon>
        <taxon>Portunoidea</taxon>
        <taxon>Portunidae</taxon>
        <taxon>Portuninae</taxon>
        <taxon>Portunus</taxon>
    </lineage>
</organism>
<dbReference type="GO" id="GO:0005829">
    <property type="term" value="C:cytosol"/>
    <property type="evidence" value="ECO:0007669"/>
    <property type="project" value="TreeGrafter"/>
</dbReference>
<name>A0A5B7D067_PORTR</name>
<keyword evidence="3" id="KW-1133">Transmembrane helix</keyword>
<feature type="transmembrane region" description="Helical" evidence="3">
    <location>
        <begin position="228"/>
        <end position="248"/>
    </location>
</feature>
<dbReference type="AlphaFoldDB" id="A0A5B7D067"/>
<sequence>MELQCSHAAQMEGPAASSAGCAALREKTPTMNQHAGFQLLIHSNPIRFIIDPIPDYMHVTDVFAHLTCASYQGEEGRVSDLEHVLERARNAGVSHIISACEELQHALNLLKMSRAADEVYCTISLDPGVLRGKGTRAPYLREVRRLAEKYRGVVVGVMRLQRALGVAVDQQLPLYFKWNRKKVSKLILNFKELLQLLPTTIIYSFEGSKQDAQTLLNNGFYIGISCRFAFHFFLLFFSCFSIPIQCSFKRVTKARIPRPPPPTSTTVATQSSVNKHGVCGVAGCCGLGADIKHLLLFTNGTQDNIVKLSLQKHVQSEPCLPGIRYNSSSGTQITLWYSST</sequence>
<dbReference type="OrthoDB" id="413993at2759"/>
<evidence type="ECO:0000256" key="2">
    <source>
        <dbReference type="ARBA" id="ARBA00022801"/>
    </source>
</evidence>
<keyword evidence="5" id="KW-1185">Reference proteome</keyword>
<evidence type="ECO:0000256" key="3">
    <source>
        <dbReference type="SAM" id="Phobius"/>
    </source>
</evidence>
<evidence type="ECO:0000256" key="1">
    <source>
        <dbReference type="ARBA" id="ARBA00009275"/>
    </source>
</evidence>
<dbReference type="InterPro" id="IPR050891">
    <property type="entry name" value="TatD-type_Hydrolase"/>
</dbReference>
<evidence type="ECO:0000313" key="5">
    <source>
        <dbReference type="Proteomes" id="UP000324222"/>
    </source>
</evidence>
<dbReference type="PANTHER" id="PTHR10060:SF15">
    <property type="entry name" value="DEOXYRIBONUCLEASE TATDN1"/>
    <property type="match status" value="1"/>
</dbReference>
<gene>
    <name evidence="4" type="primary">TATDN1_0</name>
    <name evidence="4" type="ORF">E2C01_007319</name>
</gene>
<dbReference type="SUPFAM" id="SSF51556">
    <property type="entry name" value="Metallo-dependent hydrolases"/>
    <property type="match status" value="1"/>
</dbReference>
<comment type="caution">
    <text evidence="4">The sequence shown here is derived from an EMBL/GenBank/DDBJ whole genome shotgun (WGS) entry which is preliminary data.</text>
</comment>
<accession>A0A5B7D067</accession>
<dbReference type="EMBL" id="VSRR010000360">
    <property type="protein sequence ID" value="MPC14551.1"/>
    <property type="molecule type" value="Genomic_DNA"/>
</dbReference>
<keyword evidence="3" id="KW-0472">Membrane</keyword>
<protein>
    <submittedName>
        <fullName evidence="4">Putative deoxyribonuclease TATDN1</fullName>
    </submittedName>
</protein>
<comment type="similarity">
    <text evidence="1">Belongs to the metallo-dependent hydrolases superfamily. TatD-type hydrolase family.</text>
</comment>